<proteinExistence type="predicted"/>
<evidence type="ECO:0000313" key="2">
    <source>
        <dbReference type="EMBL" id="UEL49870.1"/>
    </source>
</evidence>
<evidence type="ECO:0000313" key="3">
    <source>
        <dbReference type="Proteomes" id="UP001198983"/>
    </source>
</evidence>
<feature type="transmembrane region" description="Helical" evidence="1">
    <location>
        <begin position="169"/>
        <end position="191"/>
    </location>
</feature>
<name>A0AAX2ZM63_9FIRM</name>
<gene>
    <name evidence="2" type="ORF">JW646_19975</name>
</gene>
<feature type="transmembrane region" description="Helical" evidence="1">
    <location>
        <begin position="382"/>
        <end position="401"/>
    </location>
</feature>
<dbReference type="KEGG" id="tem:JW646_19975"/>
<feature type="transmembrane region" description="Helical" evidence="1">
    <location>
        <begin position="88"/>
        <end position="106"/>
    </location>
</feature>
<protein>
    <recommendedName>
        <fullName evidence="4">Permease family protein</fullName>
    </recommendedName>
</protein>
<reference evidence="2 3" key="1">
    <citation type="journal article" date="2023" name="Int. J. Syst. Evol. Microbiol.">
        <title>Terrisporobacter hibernicus sp. nov., isolated from bovine faeces in Northern Ireland.</title>
        <authorList>
            <person name="Mitchell M."/>
            <person name="Nguyen S.V."/>
            <person name="Connor M."/>
            <person name="Fairley D.J."/>
            <person name="Donoghue O."/>
            <person name="Marshall H."/>
            <person name="Koolman L."/>
            <person name="McMullan G."/>
            <person name="Schaffer K.E."/>
            <person name="McGrath J.W."/>
            <person name="Fanning S."/>
        </authorList>
    </citation>
    <scope>NUCLEOTIDE SEQUENCE [LARGE SCALE GENOMIC DNA]</scope>
    <source>
        <strain evidence="2 3">MCA3</strain>
    </source>
</reference>
<sequence>MMKYRVHGEEQTCFPLGPFRVRLPFIHYRWEWPEALQAILMCSTCLGAIPVLTEVLGVPFEIAWSMVIINGLLYNLHSLLGDPVVPGWVTPAIPLVVSFLGNYTFGVERIQALIAMQILVGIIFLIMGITGLAGKLIKILPNSIKAGILLGAGIAAVFGEFQVEGRFGLYPISIAIGAILSYLILFSDGFISLKKKNKFCAVIGKYGMVSAIIVAVIVGPLVGEIPIPQVEVGSFIKIPDFAGLIKTVSPFGIGFPSVSLFISTVPMAIIAYIIAFGDFITGEALIAEAAEVRKDEKIDFDSNRSNLISGMRNIVMALIAPYIQLCGPLSASVTAAVAQRYKDERDQMDSIFSGAGTFRWVTFAGVSLVPIVSLFQPVLPIGLSLMLIVQGYICTRIAMGICKNDTDRGVAGVMGAVLAAKGATWGLAIGIILHLILRDFTKKKIVEKADKIGA</sequence>
<evidence type="ECO:0000256" key="1">
    <source>
        <dbReference type="SAM" id="Phobius"/>
    </source>
</evidence>
<feature type="transmembrane region" description="Helical" evidence="1">
    <location>
        <begin position="253"/>
        <end position="275"/>
    </location>
</feature>
<feature type="transmembrane region" description="Helical" evidence="1">
    <location>
        <begin position="413"/>
        <end position="437"/>
    </location>
</feature>
<dbReference type="AlphaFoldDB" id="A0AAX2ZM63"/>
<organism evidence="2 3">
    <name type="scientific">Terrisporobacter hibernicus</name>
    <dbReference type="NCBI Taxonomy" id="2813371"/>
    <lineage>
        <taxon>Bacteria</taxon>
        <taxon>Bacillati</taxon>
        <taxon>Bacillota</taxon>
        <taxon>Clostridia</taxon>
        <taxon>Peptostreptococcales</taxon>
        <taxon>Peptostreptococcaceae</taxon>
        <taxon>Terrisporobacter</taxon>
    </lineage>
</organism>
<keyword evidence="3" id="KW-1185">Reference proteome</keyword>
<dbReference type="EMBL" id="CP081135">
    <property type="protein sequence ID" value="UEL49870.1"/>
    <property type="molecule type" value="Genomic_DNA"/>
</dbReference>
<feature type="transmembrane region" description="Helical" evidence="1">
    <location>
        <begin position="314"/>
        <end position="338"/>
    </location>
</feature>
<feature type="transmembrane region" description="Helical" evidence="1">
    <location>
        <begin position="112"/>
        <end position="134"/>
    </location>
</feature>
<keyword evidence="1" id="KW-1133">Transmembrane helix</keyword>
<dbReference type="Proteomes" id="UP001198983">
    <property type="component" value="Chromosome"/>
</dbReference>
<accession>A0AAX2ZM63</accession>
<evidence type="ECO:0008006" key="4">
    <source>
        <dbReference type="Google" id="ProtNLM"/>
    </source>
</evidence>
<keyword evidence="1" id="KW-0812">Transmembrane</keyword>
<feature type="transmembrane region" description="Helical" evidence="1">
    <location>
        <begin position="358"/>
        <end position="375"/>
    </location>
</feature>
<keyword evidence="1" id="KW-0472">Membrane</keyword>
<feature type="transmembrane region" description="Helical" evidence="1">
    <location>
        <begin position="203"/>
        <end position="222"/>
    </location>
</feature>